<name>A0AA39ZPY6_9PEZI</name>
<keyword evidence="3" id="KW-1185">Reference proteome</keyword>
<feature type="domain" description="Aminoglycoside phosphotransferase" evidence="1">
    <location>
        <begin position="91"/>
        <end position="257"/>
    </location>
</feature>
<comment type="caution">
    <text evidence="2">The sequence shown here is derived from an EMBL/GenBank/DDBJ whole genome shotgun (WGS) entry which is preliminary data.</text>
</comment>
<reference evidence="2" key="1">
    <citation type="submission" date="2023-06" db="EMBL/GenBank/DDBJ databases">
        <title>Genome-scale phylogeny and comparative genomics of the fungal order Sordariales.</title>
        <authorList>
            <consortium name="Lawrence Berkeley National Laboratory"/>
            <person name="Hensen N."/>
            <person name="Bonometti L."/>
            <person name="Westerberg I."/>
            <person name="Brannstrom I.O."/>
            <person name="Guillou S."/>
            <person name="Cros-Aarteil S."/>
            <person name="Calhoun S."/>
            <person name="Haridas S."/>
            <person name="Kuo A."/>
            <person name="Mondo S."/>
            <person name="Pangilinan J."/>
            <person name="Riley R."/>
            <person name="Labutti K."/>
            <person name="Andreopoulos B."/>
            <person name="Lipzen A."/>
            <person name="Chen C."/>
            <person name="Yanf M."/>
            <person name="Daum C."/>
            <person name="Ng V."/>
            <person name="Clum A."/>
            <person name="Steindorff A."/>
            <person name="Ohm R."/>
            <person name="Martin F."/>
            <person name="Silar P."/>
            <person name="Natvig D."/>
            <person name="Lalanne C."/>
            <person name="Gautier V."/>
            <person name="Ament-Velasquez S.L."/>
            <person name="Kruys A."/>
            <person name="Hutchinson M.I."/>
            <person name="Powell A.J."/>
            <person name="Barry K."/>
            <person name="Miller A.N."/>
            <person name="Grigoriev I.V."/>
            <person name="Debuchy R."/>
            <person name="Gladieux P."/>
            <person name="Thoren M.H."/>
            <person name="Johannesson H."/>
        </authorList>
    </citation>
    <scope>NUCLEOTIDE SEQUENCE</scope>
    <source>
        <strain evidence="2">CBS 540.89</strain>
    </source>
</reference>
<dbReference type="PANTHER" id="PTHR21310">
    <property type="entry name" value="AMINOGLYCOSIDE PHOSPHOTRANSFERASE-RELATED-RELATED"/>
    <property type="match status" value="1"/>
</dbReference>
<dbReference type="SUPFAM" id="SSF56112">
    <property type="entry name" value="Protein kinase-like (PK-like)"/>
    <property type="match status" value="1"/>
</dbReference>
<evidence type="ECO:0000259" key="1">
    <source>
        <dbReference type="Pfam" id="PF01636"/>
    </source>
</evidence>
<organism evidence="2 3">
    <name type="scientific">Apiosordaria backusii</name>
    <dbReference type="NCBI Taxonomy" id="314023"/>
    <lineage>
        <taxon>Eukaryota</taxon>
        <taxon>Fungi</taxon>
        <taxon>Dikarya</taxon>
        <taxon>Ascomycota</taxon>
        <taxon>Pezizomycotina</taxon>
        <taxon>Sordariomycetes</taxon>
        <taxon>Sordariomycetidae</taxon>
        <taxon>Sordariales</taxon>
        <taxon>Lasiosphaeriaceae</taxon>
        <taxon>Apiosordaria</taxon>
    </lineage>
</organism>
<dbReference type="Proteomes" id="UP001172159">
    <property type="component" value="Unassembled WGS sequence"/>
</dbReference>
<dbReference type="AlphaFoldDB" id="A0AA39ZPY6"/>
<dbReference type="EMBL" id="JAUKTV010000027">
    <property type="protein sequence ID" value="KAK0701521.1"/>
    <property type="molecule type" value="Genomic_DNA"/>
</dbReference>
<dbReference type="InterPro" id="IPR011009">
    <property type="entry name" value="Kinase-like_dom_sf"/>
</dbReference>
<sequence length="317" mass="36195">MSIDSCPVRESIREINDKSWVIGGRILLSRQSLPPSSGTFWGDGTGSFYTITDAPHPPSEYLPLPATSHPFEKVYDVGDAHATWIIGEAALKVQLVPKEIPSVTREHVTINEVKKRSFSFAIPEVYHHAEFEGRYYIFLSKIHGETLSQAWPKMGETAKQNCVARVVSIIKELMVWRGPNISGVDGGYLPDRYLARRGPREEKDWSPSELLRCCQELGMDCSTFVFHHLDLGPGNIFVNDTFEINAIIDWECAGFIPIDWIRTKFTMCPGLDLDDFDWEYLDKRVEYRWRVATELANEGFDQVTKKWFSWAGIPMNN</sequence>
<accession>A0AA39ZPY6</accession>
<evidence type="ECO:0000313" key="2">
    <source>
        <dbReference type="EMBL" id="KAK0701521.1"/>
    </source>
</evidence>
<protein>
    <recommendedName>
        <fullName evidence="1">Aminoglycoside phosphotransferase domain-containing protein</fullName>
    </recommendedName>
</protein>
<evidence type="ECO:0000313" key="3">
    <source>
        <dbReference type="Proteomes" id="UP001172159"/>
    </source>
</evidence>
<dbReference type="Pfam" id="PF01636">
    <property type="entry name" value="APH"/>
    <property type="match status" value="1"/>
</dbReference>
<gene>
    <name evidence="2" type="ORF">B0T21DRAFT_455797</name>
</gene>
<dbReference type="PANTHER" id="PTHR21310:SF58">
    <property type="entry name" value="AMINOGLYCOSIDE PHOSPHOTRANSFERASE DOMAIN-CONTAINING PROTEIN"/>
    <property type="match status" value="1"/>
</dbReference>
<proteinExistence type="predicted"/>
<dbReference type="InterPro" id="IPR051678">
    <property type="entry name" value="AGP_Transferase"/>
</dbReference>
<dbReference type="InterPro" id="IPR002575">
    <property type="entry name" value="Aminoglycoside_PTrfase"/>
</dbReference>